<dbReference type="InterPro" id="IPR036259">
    <property type="entry name" value="MFS_trans_sf"/>
</dbReference>
<keyword evidence="3" id="KW-1003">Cell membrane</keyword>
<feature type="transmembrane region" description="Helical" evidence="8">
    <location>
        <begin position="323"/>
        <end position="342"/>
    </location>
</feature>
<organism evidence="10 11">
    <name type="scientific">Halorhodospira neutriphila</name>
    <dbReference type="NCBI Taxonomy" id="168379"/>
    <lineage>
        <taxon>Bacteria</taxon>
        <taxon>Pseudomonadati</taxon>
        <taxon>Pseudomonadota</taxon>
        <taxon>Gammaproteobacteria</taxon>
        <taxon>Chromatiales</taxon>
        <taxon>Ectothiorhodospiraceae</taxon>
        <taxon>Halorhodospira</taxon>
    </lineage>
</organism>
<protein>
    <submittedName>
        <fullName evidence="10">MFS transporter</fullName>
    </submittedName>
</protein>
<sequence>MPYWRLSGFYFFFFAVLGALMPYWGPYLRHEGFSSAEIGQLLAILHATKIVAPNVWGAVADRLDRRMAVVRVACAVALVGFSGVLIAEGYGALALVMALFGFFWNAALPQYEANTFNHLGGQEQRYSRIRMWGSVGFILAVVGLGETLDRAGFGALPYLVLLLFVGLWLSSLLAPEAGRPVAHTTDDGFWVTLRRPAVVGFFLACFLNQVGHGPFYGFFSIYLEDHGYSGGLIGVLWAWGVLAEIGVFLLMHRLLPRFSARALLTGALALGALRWLMVAAWVESAWLIALSQTLHAASFGVYHAVAIDTVNRFFPGRSQGRGMALYSSLTFGAGVAAGSFAAGQVWDALAGRTFLLAAAAALAASALAAWSLRGRRA</sequence>
<dbReference type="PANTHER" id="PTHR23522">
    <property type="entry name" value="BLL5896 PROTEIN"/>
    <property type="match status" value="1"/>
</dbReference>
<dbReference type="SUPFAM" id="SSF103473">
    <property type="entry name" value="MFS general substrate transporter"/>
    <property type="match status" value="1"/>
</dbReference>
<feature type="transmembrane region" description="Helical" evidence="8">
    <location>
        <begin position="129"/>
        <end position="148"/>
    </location>
</feature>
<evidence type="ECO:0000256" key="6">
    <source>
        <dbReference type="ARBA" id="ARBA00022989"/>
    </source>
</evidence>
<dbReference type="PANTHER" id="PTHR23522:SF10">
    <property type="entry name" value="3-PHENYLPROPIONIC ACID TRANSPORTER-RELATED"/>
    <property type="match status" value="1"/>
</dbReference>
<dbReference type="Pfam" id="PF12832">
    <property type="entry name" value="MFS_1_like"/>
    <property type="match status" value="1"/>
</dbReference>
<evidence type="ECO:0000313" key="11">
    <source>
        <dbReference type="Proteomes" id="UP000738126"/>
    </source>
</evidence>
<dbReference type="NCBIfam" id="NF037955">
    <property type="entry name" value="mfs"/>
    <property type="match status" value="1"/>
</dbReference>
<feature type="transmembrane region" description="Helical" evidence="8">
    <location>
        <begin position="354"/>
        <end position="372"/>
    </location>
</feature>
<keyword evidence="7 8" id="KW-0472">Membrane</keyword>
<dbReference type="Gene3D" id="1.20.1250.20">
    <property type="entry name" value="MFS general substrate transporter like domains"/>
    <property type="match status" value="2"/>
</dbReference>
<dbReference type="Proteomes" id="UP000738126">
    <property type="component" value="Unassembled WGS sequence"/>
</dbReference>
<keyword evidence="2" id="KW-0813">Transport</keyword>
<feature type="transmembrane region" description="Helical" evidence="8">
    <location>
        <begin position="92"/>
        <end position="108"/>
    </location>
</feature>
<evidence type="ECO:0000256" key="5">
    <source>
        <dbReference type="ARBA" id="ARBA00022692"/>
    </source>
</evidence>
<evidence type="ECO:0000256" key="7">
    <source>
        <dbReference type="ARBA" id="ARBA00023136"/>
    </source>
</evidence>
<dbReference type="InterPro" id="IPR024989">
    <property type="entry name" value="MFS_assoc_dom"/>
</dbReference>
<dbReference type="EMBL" id="NRSH01000086">
    <property type="protein sequence ID" value="MBK1726988.1"/>
    <property type="molecule type" value="Genomic_DNA"/>
</dbReference>
<dbReference type="InterPro" id="IPR026032">
    <property type="entry name" value="HcaT-like"/>
</dbReference>
<evidence type="ECO:0000256" key="2">
    <source>
        <dbReference type="ARBA" id="ARBA00022448"/>
    </source>
</evidence>
<feature type="transmembrane region" description="Helical" evidence="8">
    <location>
        <begin position="7"/>
        <end position="26"/>
    </location>
</feature>
<evidence type="ECO:0000313" key="10">
    <source>
        <dbReference type="EMBL" id="MBK1726988.1"/>
    </source>
</evidence>
<evidence type="ECO:0000256" key="3">
    <source>
        <dbReference type="ARBA" id="ARBA00022475"/>
    </source>
</evidence>
<evidence type="ECO:0000256" key="1">
    <source>
        <dbReference type="ARBA" id="ARBA00004429"/>
    </source>
</evidence>
<dbReference type="PIRSF" id="PIRSF004925">
    <property type="entry name" value="HcaT"/>
    <property type="match status" value="1"/>
</dbReference>
<feature type="transmembrane region" description="Helical" evidence="8">
    <location>
        <begin position="38"/>
        <end position="56"/>
    </location>
</feature>
<keyword evidence="5 8" id="KW-0812">Transmembrane</keyword>
<evidence type="ECO:0000256" key="4">
    <source>
        <dbReference type="ARBA" id="ARBA00022519"/>
    </source>
</evidence>
<feature type="transmembrane region" description="Helical" evidence="8">
    <location>
        <begin position="154"/>
        <end position="175"/>
    </location>
</feature>
<keyword evidence="11" id="KW-1185">Reference proteome</keyword>
<accession>A0ABS1E7P6</accession>
<comment type="subcellular location">
    <subcellularLocation>
        <location evidence="1">Cell inner membrane</location>
        <topology evidence="1">Multi-pass membrane protein</topology>
    </subcellularLocation>
</comment>
<feature type="transmembrane region" description="Helical" evidence="8">
    <location>
        <begin position="196"/>
        <end position="219"/>
    </location>
</feature>
<feature type="transmembrane region" description="Helical" evidence="8">
    <location>
        <begin position="294"/>
        <end position="311"/>
    </location>
</feature>
<feature type="domain" description="Major facilitator superfamily associated" evidence="9">
    <location>
        <begin position="3"/>
        <end position="354"/>
    </location>
</feature>
<keyword evidence="4" id="KW-0997">Cell inner membrane</keyword>
<feature type="transmembrane region" description="Helical" evidence="8">
    <location>
        <begin position="68"/>
        <end position="86"/>
    </location>
</feature>
<feature type="transmembrane region" description="Helical" evidence="8">
    <location>
        <begin position="231"/>
        <end position="250"/>
    </location>
</feature>
<keyword evidence="6 8" id="KW-1133">Transmembrane helix</keyword>
<reference evidence="10 11" key="1">
    <citation type="journal article" date="2020" name="Microorganisms">
        <title>Osmotic Adaptation and Compatible Solute Biosynthesis of Phototrophic Bacteria as Revealed from Genome Analyses.</title>
        <authorList>
            <person name="Imhoff J.F."/>
            <person name="Rahn T."/>
            <person name="Kunzel S."/>
            <person name="Keller A."/>
            <person name="Neulinger S.C."/>
        </authorList>
    </citation>
    <scope>NUCLEOTIDE SEQUENCE [LARGE SCALE GENOMIC DNA]</scope>
    <source>
        <strain evidence="10 11">DSM 15116</strain>
    </source>
</reference>
<evidence type="ECO:0000256" key="8">
    <source>
        <dbReference type="SAM" id="Phobius"/>
    </source>
</evidence>
<proteinExistence type="predicted"/>
<name>A0ABS1E7P6_9GAMM</name>
<comment type="caution">
    <text evidence="10">The sequence shown here is derived from an EMBL/GenBank/DDBJ whole genome shotgun (WGS) entry which is preliminary data.</text>
</comment>
<feature type="transmembrane region" description="Helical" evidence="8">
    <location>
        <begin position="262"/>
        <end position="282"/>
    </location>
</feature>
<gene>
    <name evidence="10" type="ORF">CKO13_08125</name>
</gene>
<evidence type="ECO:0000259" key="9">
    <source>
        <dbReference type="Pfam" id="PF12832"/>
    </source>
</evidence>